<gene>
    <name evidence="2" type="ORF">SAMN05444420_10529</name>
</gene>
<dbReference type="RefSeq" id="WP_016420878.1">
    <property type="nucleotide sequence ID" value="NZ_FNND01000005.1"/>
</dbReference>
<dbReference type="AlphaFoldDB" id="A0A1H2X8T0"/>
<dbReference type="Proteomes" id="UP000182771">
    <property type="component" value="Unassembled WGS sequence"/>
</dbReference>
<evidence type="ECO:0000313" key="2">
    <source>
        <dbReference type="EMBL" id="SDW89207.1"/>
    </source>
</evidence>
<proteinExistence type="predicted"/>
<evidence type="ECO:0000313" key="3">
    <source>
        <dbReference type="Proteomes" id="UP000182771"/>
    </source>
</evidence>
<dbReference type="EMBL" id="FNND01000005">
    <property type="protein sequence ID" value="SDW89207.1"/>
    <property type="molecule type" value="Genomic_DNA"/>
</dbReference>
<protein>
    <recommendedName>
        <fullName evidence="4">Phosphate-selective porin O and P</fullName>
    </recommendedName>
</protein>
<dbReference type="InterPro" id="IPR023614">
    <property type="entry name" value="Porin_dom_sf"/>
</dbReference>
<reference evidence="2 3" key="1">
    <citation type="submission" date="2016-10" db="EMBL/GenBank/DDBJ databases">
        <authorList>
            <person name="Varghese N."/>
            <person name="Submissions S."/>
        </authorList>
    </citation>
    <scope>NUCLEOTIDE SEQUENCE [LARGE SCALE GENOMIC DNA]</scope>
    <source>
        <strain evidence="2 3">DSM 11449</strain>
    </source>
</reference>
<feature type="signal peptide" evidence="1">
    <location>
        <begin position="1"/>
        <end position="19"/>
    </location>
</feature>
<dbReference type="OrthoDB" id="9768080at2"/>
<dbReference type="GeneID" id="85016751"/>
<keyword evidence="3" id="KW-1185">Reference proteome</keyword>
<comment type="caution">
    <text evidence="2">The sequence shown here is derived from an EMBL/GenBank/DDBJ whole genome shotgun (WGS) entry which is preliminary data.</text>
</comment>
<accession>A0A1H2X8T0</accession>
<feature type="chain" id="PRO_5028879896" description="Phosphate-selective porin O and P" evidence="1">
    <location>
        <begin position="20"/>
        <end position="451"/>
    </location>
</feature>
<evidence type="ECO:0008006" key="4">
    <source>
        <dbReference type="Google" id="ProtNLM"/>
    </source>
</evidence>
<dbReference type="Gene3D" id="2.40.160.10">
    <property type="entry name" value="Porin"/>
    <property type="match status" value="1"/>
</dbReference>
<name>A0A1H2X8T0_9FLAO</name>
<evidence type="ECO:0000256" key="1">
    <source>
        <dbReference type="SAM" id="SignalP"/>
    </source>
</evidence>
<sequence length="451" mass="51629">MKKILAVCFGLCGASMLSAQEQPDYTTLKAQLKEEILRELDQRDSVVKALSPSPLSKDRFSFSGYGAVNYYKYGTYDSDPYIKDKIDHERLNLYLGYRFNDWISMRSEVEFEHGGTGITMETDIQEEAGEFEREVEAGGEVKLEQMYLDFQLRPYFNVRAGRVKLRLNLAQTLDRPTSYFTTHKPEMENEILPLGWYENGVQFYGTFAERFRYELSVTNGLDATGFSSRNFVKGGHQLRFEMANANAFAFTGRLDYLFGNNKHTFVGAGFYTGNSTPNRPEDDLFKDGRVTLFTGHLSYDEGPLRFNTAFIWGNVQNSDHISKANAQLPKALGVKRTPVGKEAIGFAAEAGYEILHLFNLNTVQKVYPFLRYDYYDTMRKTQGIILKNPKWERNAFTVGANWFVIPQVVVKAHYQWRTLGAEFIDLKQKVPVYTGRNIKENTFSVGIAFSF</sequence>
<keyword evidence="1" id="KW-0732">Signal</keyword>
<organism evidence="2 3">
    <name type="scientific">Capnocytophaga granulosa</name>
    <dbReference type="NCBI Taxonomy" id="45242"/>
    <lineage>
        <taxon>Bacteria</taxon>
        <taxon>Pseudomonadati</taxon>
        <taxon>Bacteroidota</taxon>
        <taxon>Flavobacteriia</taxon>
        <taxon>Flavobacteriales</taxon>
        <taxon>Flavobacteriaceae</taxon>
        <taxon>Capnocytophaga</taxon>
    </lineage>
</organism>
<dbReference type="SUPFAM" id="SSF56935">
    <property type="entry name" value="Porins"/>
    <property type="match status" value="1"/>
</dbReference>